<proteinExistence type="predicted"/>
<keyword evidence="1" id="KW-0418">Kinase</keyword>
<keyword evidence="3" id="KW-0547">Nucleotide-binding</keyword>
<dbReference type="PANTHER" id="PTHR35526">
    <property type="entry name" value="ANTI-SIGMA-F FACTOR RSBW-RELATED"/>
    <property type="match status" value="1"/>
</dbReference>
<dbReference type="AlphaFoldDB" id="A0AB39M093"/>
<dbReference type="Pfam" id="PF13581">
    <property type="entry name" value="HATPase_c_2"/>
    <property type="match status" value="1"/>
</dbReference>
<evidence type="ECO:0000259" key="2">
    <source>
        <dbReference type="Pfam" id="PF13581"/>
    </source>
</evidence>
<keyword evidence="1" id="KW-0808">Transferase</keyword>
<keyword evidence="3" id="KW-0067">ATP-binding</keyword>
<sequence length="163" mass="18209">MPTLVHRFVLAGRQEDVRLARHKVVDRLRAWGLSTDDEISDAIRLVTSELVTNAVVHGEGPVTVTLYHKPGRLMIDVFDTNSAAPQTNWAQEEDESGRGLAMVELLALRCAWMPSEDGKHVWAELELPMLAPAIRAAVLRRFFGRRLRNRIVAEPEPLALAVA</sequence>
<feature type="domain" description="Histidine kinase/HSP90-like ATPase" evidence="2">
    <location>
        <begin position="13"/>
        <end position="123"/>
    </location>
</feature>
<gene>
    <name evidence="3" type="ORF">AB5J58_04260</name>
</gene>
<dbReference type="GO" id="GO:0005524">
    <property type="term" value="F:ATP binding"/>
    <property type="evidence" value="ECO:0007669"/>
    <property type="project" value="UniProtKB-KW"/>
</dbReference>
<protein>
    <submittedName>
        <fullName evidence="3">ATP-binding protein</fullName>
    </submittedName>
</protein>
<dbReference type="Gene3D" id="3.30.565.10">
    <property type="entry name" value="Histidine kinase-like ATPase, C-terminal domain"/>
    <property type="match status" value="1"/>
</dbReference>
<evidence type="ECO:0000256" key="1">
    <source>
        <dbReference type="ARBA" id="ARBA00022527"/>
    </source>
</evidence>
<keyword evidence="1" id="KW-0723">Serine/threonine-protein kinase</keyword>
<dbReference type="InterPro" id="IPR003594">
    <property type="entry name" value="HATPase_dom"/>
</dbReference>
<organism evidence="3">
    <name type="scientific">Streptomyces sp. R08</name>
    <dbReference type="NCBI Taxonomy" id="3238624"/>
    <lineage>
        <taxon>Bacteria</taxon>
        <taxon>Bacillati</taxon>
        <taxon>Actinomycetota</taxon>
        <taxon>Actinomycetes</taxon>
        <taxon>Kitasatosporales</taxon>
        <taxon>Streptomycetaceae</taxon>
        <taxon>Streptomyces</taxon>
    </lineage>
</organism>
<reference evidence="3" key="1">
    <citation type="submission" date="2024-07" db="EMBL/GenBank/DDBJ databases">
        <authorList>
            <person name="Yu S.T."/>
        </authorList>
    </citation>
    <scope>NUCLEOTIDE SEQUENCE</scope>
    <source>
        <strain evidence="3">R08</strain>
    </source>
</reference>
<dbReference type="GO" id="GO:0004674">
    <property type="term" value="F:protein serine/threonine kinase activity"/>
    <property type="evidence" value="ECO:0007669"/>
    <property type="project" value="UniProtKB-KW"/>
</dbReference>
<dbReference type="InterPro" id="IPR050267">
    <property type="entry name" value="Anti-sigma-factor_SerPK"/>
</dbReference>
<accession>A0AB39M093</accession>
<name>A0AB39M093_9ACTN</name>
<dbReference type="SUPFAM" id="SSF55874">
    <property type="entry name" value="ATPase domain of HSP90 chaperone/DNA topoisomerase II/histidine kinase"/>
    <property type="match status" value="1"/>
</dbReference>
<dbReference type="EMBL" id="CP163431">
    <property type="protein sequence ID" value="XDP99444.1"/>
    <property type="molecule type" value="Genomic_DNA"/>
</dbReference>
<evidence type="ECO:0000313" key="3">
    <source>
        <dbReference type="EMBL" id="XDP99444.1"/>
    </source>
</evidence>
<dbReference type="CDD" id="cd16936">
    <property type="entry name" value="HATPase_RsbW-like"/>
    <property type="match status" value="1"/>
</dbReference>
<dbReference type="RefSeq" id="WP_369186552.1">
    <property type="nucleotide sequence ID" value="NZ_CP163431.1"/>
</dbReference>
<dbReference type="PANTHER" id="PTHR35526:SF3">
    <property type="entry name" value="ANTI-SIGMA-F FACTOR RSBW"/>
    <property type="match status" value="1"/>
</dbReference>
<dbReference type="InterPro" id="IPR036890">
    <property type="entry name" value="HATPase_C_sf"/>
</dbReference>